<dbReference type="Proteomes" id="UP000325315">
    <property type="component" value="Unassembled WGS sequence"/>
</dbReference>
<gene>
    <name evidence="1" type="ORF">EPI10_024066</name>
</gene>
<name>A0A5B6VY09_9ROSI</name>
<dbReference type="AlphaFoldDB" id="A0A5B6VY09"/>
<organism evidence="1 2">
    <name type="scientific">Gossypium australe</name>
    <dbReference type="NCBI Taxonomy" id="47621"/>
    <lineage>
        <taxon>Eukaryota</taxon>
        <taxon>Viridiplantae</taxon>
        <taxon>Streptophyta</taxon>
        <taxon>Embryophyta</taxon>
        <taxon>Tracheophyta</taxon>
        <taxon>Spermatophyta</taxon>
        <taxon>Magnoliopsida</taxon>
        <taxon>eudicotyledons</taxon>
        <taxon>Gunneridae</taxon>
        <taxon>Pentapetalae</taxon>
        <taxon>rosids</taxon>
        <taxon>malvids</taxon>
        <taxon>Malvales</taxon>
        <taxon>Malvaceae</taxon>
        <taxon>Malvoideae</taxon>
        <taxon>Gossypium</taxon>
    </lineage>
</organism>
<evidence type="ECO:0000313" key="1">
    <source>
        <dbReference type="EMBL" id="KAA3473707.1"/>
    </source>
</evidence>
<protein>
    <submittedName>
        <fullName evidence="1">Uncharacterized protein</fullName>
    </submittedName>
</protein>
<comment type="caution">
    <text evidence="1">The sequence shown here is derived from an EMBL/GenBank/DDBJ whole genome shotgun (WGS) entry which is preliminary data.</text>
</comment>
<dbReference type="EMBL" id="SMMG02000005">
    <property type="protein sequence ID" value="KAA3473707.1"/>
    <property type="molecule type" value="Genomic_DNA"/>
</dbReference>
<accession>A0A5B6VY09</accession>
<keyword evidence="2" id="KW-1185">Reference proteome</keyword>
<reference evidence="1" key="1">
    <citation type="submission" date="2019-08" db="EMBL/GenBank/DDBJ databases">
        <authorList>
            <person name="Liu F."/>
        </authorList>
    </citation>
    <scope>NUCLEOTIDE SEQUENCE [LARGE SCALE GENOMIC DNA]</scope>
    <source>
        <strain evidence="1">PA1801</strain>
        <tissue evidence="1">Leaf</tissue>
    </source>
</reference>
<sequence length="140" mass="15405">MSNALIWPIIGARGGAWQRGNLRELFGSLCHKKGAGGVAGWAPLRPCVYDAICRGKGLSFAKPNLHLTSEPKSLFYLAYLCRILEVSLRASVCNRLVKALWGFVVFSQVSAIELGKKVVVFRQRVSQVAFRDWIGGISKV</sequence>
<evidence type="ECO:0000313" key="2">
    <source>
        <dbReference type="Proteomes" id="UP000325315"/>
    </source>
</evidence>
<proteinExistence type="predicted"/>